<dbReference type="GO" id="GO:0016705">
    <property type="term" value="F:oxidoreductase activity, acting on paired donors, with incorporation or reduction of molecular oxygen"/>
    <property type="evidence" value="ECO:0007669"/>
    <property type="project" value="InterPro"/>
</dbReference>
<dbReference type="InterPro" id="IPR019922">
    <property type="entry name" value="Lucif-like_OxRdatse_MSMEG_4141"/>
</dbReference>
<keyword evidence="3" id="KW-1185">Reference proteome</keyword>
<dbReference type="SUPFAM" id="SSF51679">
    <property type="entry name" value="Bacterial luciferase-like"/>
    <property type="match status" value="1"/>
</dbReference>
<protein>
    <submittedName>
        <fullName evidence="2">F420-dependent oxidoreductase, MSMEG_4141 family</fullName>
    </submittedName>
</protein>
<dbReference type="AlphaFoldDB" id="A0AAE3KGC6"/>
<dbReference type="Pfam" id="PF00296">
    <property type="entry name" value="Bac_luciferase"/>
    <property type="match status" value="2"/>
</dbReference>
<comment type="caution">
    <text evidence="2">The sequence shown here is derived from an EMBL/GenBank/DDBJ whole genome shotgun (WGS) entry which is preliminary data.</text>
</comment>
<dbReference type="InterPro" id="IPR036661">
    <property type="entry name" value="Luciferase-like_sf"/>
</dbReference>
<evidence type="ECO:0000313" key="2">
    <source>
        <dbReference type="EMBL" id="MCP2165349.1"/>
    </source>
</evidence>
<feature type="domain" description="Luciferase-like" evidence="1">
    <location>
        <begin position="11"/>
        <end position="96"/>
    </location>
</feature>
<dbReference type="InterPro" id="IPR050564">
    <property type="entry name" value="F420-G6PD/mer"/>
</dbReference>
<dbReference type="Gene3D" id="3.20.20.30">
    <property type="entry name" value="Luciferase-like domain"/>
    <property type="match status" value="1"/>
</dbReference>
<reference evidence="2" key="1">
    <citation type="submission" date="2022-06" db="EMBL/GenBank/DDBJ databases">
        <title>Genomic Encyclopedia of Archaeal and Bacterial Type Strains, Phase II (KMG-II): from individual species to whole genera.</title>
        <authorList>
            <person name="Goeker M."/>
        </authorList>
    </citation>
    <scope>NUCLEOTIDE SEQUENCE</scope>
    <source>
        <strain evidence="2">DSM 43935</strain>
    </source>
</reference>
<dbReference type="PANTHER" id="PTHR43244">
    <property type="match status" value="1"/>
</dbReference>
<dbReference type="Proteomes" id="UP001206128">
    <property type="component" value="Unassembled WGS sequence"/>
</dbReference>
<evidence type="ECO:0000259" key="1">
    <source>
        <dbReference type="Pfam" id="PF00296"/>
    </source>
</evidence>
<dbReference type="RefSeq" id="WP_253770023.1">
    <property type="nucleotide sequence ID" value="NZ_JAMTCK010000004.1"/>
</dbReference>
<dbReference type="EMBL" id="JAMTCK010000004">
    <property type="protein sequence ID" value="MCP2165349.1"/>
    <property type="molecule type" value="Genomic_DNA"/>
</dbReference>
<dbReference type="PANTHER" id="PTHR43244:SF2">
    <property type="entry name" value="CONSERVED HYPOTHETICAL ALANINE AND PROLINE-RICH PROTEIN"/>
    <property type="match status" value="1"/>
</dbReference>
<dbReference type="InterPro" id="IPR011251">
    <property type="entry name" value="Luciferase-like_dom"/>
</dbReference>
<accession>A0AAE3KGC6</accession>
<evidence type="ECO:0000313" key="3">
    <source>
        <dbReference type="Proteomes" id="UP001206128"/>
    </source>
</evidence>
<dbReference type="NCBIfam" id="TIGR03620">
    <property type="entry name" value="F420_MSMEG_4141"/>
    <property type="match status" value="1"/>
</dbReference>
<feature type="domain" description="Luciferase-like" evidence="1">
    <location>
        <begin position="117"/>
        <end position="254"/>
    </location>
</feature>
<organism evidence="2 3">
    <name type="scientific">Goodfellowiella coeruleoviolacea</name>
    <dbReference type="NCBI Taxonomy" id="334858"/>
    <lineage>
        <taxon>Bacteria</taxon>
        <taxon>Bacillati</taxon>
        <taxon>Actinomycetota</taxon>
        <taxon>Actinomycetes</taxon>
        <taxon>Pseudonocardiales</taxon>
        <taxon>Pseudonocardiaceae</taxon>
        <taxon>Goodfellowiella</taxon>
    </lineage>
</organism>
<name>A0AAE3KGC6_9PSEU</name>
<sequence length="280" mass="30418">MSIGIWTFGLDTQPINEVREAAAEIEELGFAMLWFGEYPGREAMTQAALLLAATQRLTIATGIARMDRRDPVGAAAAHRTLSEAYPGRFLLGLGGQAIGNRPVATVRDYLDAMDEAPLVNPAPEQPARRVLAALGPGMLRLAAERADGAHTYFVPVDHTARAREIMGSSAFLGVEQAVVLEPDPARARQIAREHVGVYLRLAPHQQANLRRLGFTDADLADGGSDRLVESIVAFGGEEAIADRVRQHHQAGADHVCLQVLDGADERLPRAEWRRLADILR</sequence>
<proteinExistence type="predicted"/>
<gene>
    <name evidence="2" type="ORF">LX83_002198</name>
</gene>